<dbReference type="PATRIC" id="fig|284581.3.peg.2178"/>
<evidence type="ECO:0008006" key="4">
    <source>
        <dbReference type="Google" id="ProtNLM"/>
    </source>
</evidence>
<feature type="transmembrane region" description="Helical" evidence="1">
    <location>
        <begin position="87"/>
        <end position="105"/>
    </location>
</feature>
<organism evidence="2 3">
    <name type="scientific">Priestia koreensis</name>
    <dbReference type="NCBI Taxonomy" id="284581"/>
    <lineage>
        <taxon>Bacteria</taxon>
        <taxon>Bacillati</taxon>
        <taxon>Bacillota</taxon>
        <taxon>Bacilli</taxon>
        <taxon>Bacillales</taxon>
        <taxon>Bacillaceae</taxon>
        <taxon>Priestia</taxon>
    </lineage>
</organism>
<evidence type="ECO:0000313" key="2">
    <source>
        <dbReference type="EMBL" id="KOO46264.1"/>
    </source>
</evidence>
<dbReference type="EMBL" id="LILC01000013">
    <property type="protein sequence ID" value="KOO46264.1"/>
    <property type="molecule type" value="Genomic_DNA"/>
</dbReference>
<gene>
    <name evidence="2" type="ORF">AMD01_10425</name>
</gene>
<keyword evidence="1" id="KW-0472">Membrane</keyword>
<dbReference type="STRING" id="284581.AMD01_10425"/>
<keyword evidence="1" id="KW-1133">Transmembrane helix</keyword>
<dbReference type="RefSeq" id="WP_053401336.1">
    <property type="nucleotide sequence ID" value="NZ_LILC01000013.1"/>
</dbReference>
<dbReference type="AlphaFoldDB" id="A0A0M0L5E6"/>
<sequence length="162" mass="18312">MKHMTAVLVKFVAALIAFAVGLDLFFSATIVDIVTFAFIVTFFSYMLVERVILPKLGSMAATIVDFTFTYMSVWIFGSILLNNYMQVAWGSIISAVIVTSIEVFVHRYLTDSTLDERIETSAPSVFSPNLAYGTEFAEDHDMDKRALLKQERVEENNEEKEK</sequence>
<keyword evidence="1" id="KW-0812">Transmembrane</keyword>
<reference evidence="3" key="1">
    <citation type="submission" date="2015-08" db="EMBL/GenBank/DDBJ databases">
        <title>Fjat-14210 dsm16467.</title>
        <authorList>
            <person name="Liu B."/>
            <person name="Wang J."/>
            <person name="Zhu Y."/>
            <person name="Liu G."/>
            <person name="Chen Q."/>
            <person name="Chen Z."/>
            <person name="Lan J."/>
            <person name="Che J."/>
            <person name="Ge C."/>
            <person name="Shi H."/>
            <person name="Pan Z."/>
            <person name="Liu X."/>
        </authorList>
    </citation>
    <scope>NUCLEOTIDE SEQUENCE [LARGE SCALE GENOMIC DNA]</scope>
    <source>
        <strain evidence="3">DSM 16467</strain>
    </source>
</reference>
<protein>
    <recommendedName>
        <fullName evidence="4">DUF2512 family protein</fullName>
    </recommendedName>
</protein>
<comment type="caution">
    <text evidence="2">The sequence shown here is derived from an EMBL/GenBank/DDBJ whole genome shotgun (WGS) entry which is preliminary data.</text>
</comment>
<evidence type="ECO:0000256" key="1">
    <source>
        <dbReference type="SAM" id="Phobius"/>
    </source>
</evidence>
<feature type="transmembrane region" description="Helical" evidence="1">
    <location>
        <begin position="60"/>
        <end position="81"/>
    </location>
</feature>
<accession>A0A0M0L5E6</accession>
<dbReference type="Pfam" id="PF10710">
    <property type="entry name" value="DUF2512"/>
    <property type="match status" value="1"/>
</dbReference>
<dbReference type="OrthoDB" id="2111682at2"/>
<proteinExistence type="predicted"/>
<keyword evidence="3" id="KW-1185">Reference proteome</keyword>
<evidence type="ECO:0000313" key="3">
    <source>
        <dbReference type="Proteomes" id="UP000037558"/>
    </source>
</evidence>
<name>A0A0M0L5E6_9BACI</name>
<dbReference type="Proteomes" id="UP000037558">
    <property type="component" value="Unassembled WGS sequence"/>
</dbReference>
<feature type="transmembrane region" description="Helical" evidence="1">
    <location>
        <begin position="29"/>
        <end position="48"/>
    </location>
</feature>
<dbReference type="InterPro" id="IPR019649">
    <property type="entry name" value="DUF2512"/>
</dbReference>